<gene>
    <name evidence="2" type="ORF">I308_105153</name>
</gene>
<evidence type="ECO:0000313" key="2">
    <source>
        <dbReference type="EMBL" id="KAL0243890.1"/>
    </source>
</evidence>
<accession>A0ABR3BM67</accession>
<dbReference type="EMBL" id="ATAM02000009">
    <property type="protein sequence ID" value="KAL0243890.1"/>
    <property type="molecule type" value="Genomic_DNA"/>
</dbReference>
<evidence type="ECO:0000313" key="3">
    <source>
        <dbReference type="Proteomes" id="UP000054399"/>
    </source>
</evidence>
<proteinExistence type="predicted"/>
<protein>
    <submittedName>
        <fullName evidence="2">Uncharacterized protein</fullName>
    </submittedName>
</protein>
<sequence length="702" mass="78169">MAHNPPERSSLDGQWEIISKSPSILYECLQVFPPLEVDVSPADCPALGLFLSNGPQTGGLRHGVKLSGKSSLRRAKRKSKDTLKSPSKGSVSAVPTSKQSFFKSIKIHRPKSKKNVDQTETLSNEAEFGQVAAAPVHTVNPKTKTRTRKHDFGLFKGSLIGYHSKMNPFENTEKDELVADLAPRLYFTPLPTIFESGGWNQPIASAVLEEDEDPTILALKSTSSFDPLPTIDEVSEISTPATFESQPPFNIATYKDQFSSSRAPEPLFFRSRDHPLPVGHLASLSFSQTHPDGLVTLYEMILTWVPHDESLPACRITATRGFGSISRFAKALFHVYSPEASPHLLALLSEFPEPSDGPTHPYKVDYRMERMQRYFDCLFGLQAPNNSDFVLDDPRITSEFFAFLAKDQGSYISRKKAWGEWQCTLQRKQEIEQHFLDEDQHSKANFAHEKATKYEDDILMSKIMDSGSRVQQRKSQGRSKKISKKAMENEDTDVNFSNLNHVFALPPMRPLPHSYSSTLPVEVFAPDGLFGNSVDDISLGIMNSASSTSANRPSRVVTCHSSHSSEDVSLLGTPNTSVSDLAYTLHVVKRQEQLSAKSRISSEATLSTMGVKGLRPSDKNVISLSLITRFYFETIRVLVDFTESMEKILSHINVALQLPFNSRKLKGDVWIPGPKHVGALDEKENGLKVKEAFMECMALQTT</sequence>
<dbReference type="GeneID" id="91992009"/>
<dbReference type="RefSeq" id="XP_066612257.1">
    <property type="nucleotide sequence ID" value="XM_066759610.1"/>
</dbReference>
<reference evidence="2" key="1">
    <citation type="submission" date="2015-01" db="EMBL/GenBank/DDBJ databases">
        <authorList>
            <consortium name="The Broad Institute Genomics Platform"/>
            <person name="Cuomo C."/>
            <person name="Litvintseva A."/>
            <person name="Chen Y."/>
            <person name="Heitman J."/>
            <person name="Sun S."/>
            <person name="Springer D."/>
            <person name="Dromer F."/>
            <person name="Young S."/>
            <person name="Zeng Q."/>
            <person name="Gargeya S."/>
            <person name="Abouelleil A."/>
            <person name="Alvarado L."/>
            <person name="Chapman S.B."/>
            <person name="Gainer-Dewar J."/>
            <person name="Goldberg J."/>
            <person name="Griggs A."/>
            <person name="Gujja S."/>
            <person name="Hansen M."/>
            <person name="Howarth C."/>
            <person name="Imamovic A."/>
            <person name="Larimer J."/>
            <person name="Murphy C."/>
            <person name="Naylor J."/>
            <person name="Pearson M."/>
            <person name="Priest M."/>
            <person name="Roberts A."/>
            <person name="Saif S."/>
            <person name="Shea T."/>
            <person name="Sykes S."/>
            <person name="Wortman J."/>
            <person name="Nusbaum C."/>
            <person name="Birren B."/>
        </authorList>
    </citation>
    <scope>NUCLEOTIDE SEQUENCE</scope>
    <source>
        <strain evidence="2">IND107</strain>
    </source>
</reference>
<dbReference type="Proteomes" id="UP000054399">
    <property type="component" value="Unassembled WGS sequence"/>
</dbReference>
<name>A0ABR3BM67_9TREE</name>
<evidence type="ECO:0000256" key="1">
    <source>
        <dbReference type="SAM" id="MobiDB-lite"/>
    </source>
</evidence>
<feature type="compositionally biased region" description="Basic residues" evidence="1">
    <location>
        <begin position="471"/>
        <end position="484"/>
    </location>
</feature>
<feature type="region of interest" description="Disordered" evidence="1">
    <location>
        <begin position="465"/>
        <end position="489"/>
    </location>
</feature>
<reference evidence="2" key="2">
    <citation type="submission" date="2024-01" db="EMBL/GenBank/DDBJ databases">
        <title>Comparative genomics of Cryptococcus and Kwoniella reveals pathogenesis evolution and contrasting modes of karyotype evolution via chromosome fusion or intercentromeric recombination.</title>
        <authorList>
            <person name="Coelho M.A."/>
            <person name="David-Palma M."/>
            <person name="Shea T."/>
            <person name="Bowers K."/>
            <person name="Mcginley-Smith S."/>
            <person name="Mohammad A.W."/>
            <person name="Gnirke A."/>
            <person name="Yurkov A.M."/>
            <person name="Nowrousian M."/>
            <person name="Sun S."/>
            <person name="Cuomo C.A."/>
            <person name="Heitman J."/>
        </authorList>
    </citation>
    <scope>NUCLEOTIDE SEQUENCE</scope>
    <source>
        <strain evidence="2">IND107</strain>
    </source>
</reference>
<organism evidence="2 3">
    <name type="scientific">Cryptococcus tetragattii IND107</name>
    <dbReference type="NCBI Taxonomy" id="1296105"/>
    <lineage>
        <taxon>Eukaryota</taxon>
        <taxon>Fungi</taxon>
        <taxon>Dikarya</taxon>
        <taxon>Basidiomycota</taxon>
        <taxon>Agaricomycotina</taxon>
        <taxon>Tremellomycetes</taxon>
        <taxon>Tremellales</taxon>
        <taxon>Cryptococcaceae</taxon>
        <taxon>Cryptococcus</taxon>
        <taxon>Cryptococcus gattii species complex</taxon>
    </lineage>
</organism>
<keyword evidence="3" id="KW-1185">Reference proteome</keyword>
<comment type="caution">
    <text evidence="2">The sequence shown here is derived from an EMBL/GenBank/DDBJ whole genome shotgun (WGS) entry which is preliminary data.</text>
</comment>
<feature type="region of interest" description="Disordered" evidence="1">
    <location>
        <begin position="58"/>
        <end position="96"/>
    </location>
</feature>
<feature type="compositionally biased region" description="Polar residues" evidence="1">
    <location>
        <begin position="84"/>
        <end position="96"/>
    </location>
</feature>